<reference evidence="7 8" key="1">
    <citation type="submission" date="2017-07" db="EMBL/GenBank/DDBJ databases">
        <title>Draft whole genome sequences of clinical Proprionibacteriaceae strains.</title>
        <authorList>
            <person name="Bernier A.-M."/>
            <person name="Bernard K."/>
            <person name="Domingo M.-C."/>
        </authorList>
    </citation>
    <scope>NUCLEOTIDE SEQUENCE [LARGE SCALE GENOMIC DNA]</scope>
    <source>
        <strain evidence="7 8">NML 150081</strain>
    </source>
</reference>
<dbReference type="GO" id="GO:0016301">
    <property type="term" value="F:kinase activity"/>
    <property type="evidence" value="ECO:0007669"/>
    <property type="project" value="UniProtKB-KW"/>
</dbReference>
<evidence type="ECO:0000256" key="1">
    <source>
        <dbReference type="ARBA" id="ARBA00010688"/>
    </source>
</evidence>
<dbReference type="InterPro" id="IPR050306">
    <property type="entry name" value="PfkB_Carbo_kinase"/>
</dbReference>
<evidence type="ECO:0000313" key="7">
    <source>
        <dbReference type="EMBL" id="OYN91979.1"/>
    </source>
</evidence>
<dbReference type="Proteomes" id="UP000216300">
    <property type="component" value="Unassembled WGS sequence"/>
</dbReference>
<dbReference type="PANTHER" id="PTHR43085:SF1">
    <property type="entry name" value="PSEUDOURIDINE KINASE-RELATED"/>
    <property type="match status" value="1"/>
</dbReference>
<keyword evidence="8" id="KW-1185">Reference proteome</keyword>
<feature type="domain" description="Carbohydrate kinase PfkB" evidence="6">
    <location>
        <begin position="4"/>
        <end position="262"/>
    </location>
</feature>
<dbReference type="SUPFAM" id="SSF53613">
    <property type="entry name" value="Ribokinase-like"/>
    <property type="match status" value="1"/>
</dbReference>
<dbReference type="InterPro" id="IPR029056">
    <property type="entry name" value="Ribokinase-like"/>
</dbReference>
<evidence type="ECO:0000259" key="6">
    <source>
        <dbReference type="Pfam" id="PF00294"/>
    </source>
</evidence>
<dbReference type="CDD" id="cd01167">
    <property type="entry name" value="bac_FRK"/>
    <property type="match status" value="1"/>
</dbReference>
<accession>A0A255EKA1</accession>
<name>A0A255EKA1_9ACTN</name>
<gene>
    <name evidence="7" type="ORF">CGZ91_00130</name>
</gene>
<dbReference type="GO" id="GO:0005524">
    <property type="term" value="F:ATP binding"/>
    <property type="evidence" value="ECO:0007669"/>
    <property type="project" value="UniProtKB-KW"/>
</dbReference>
<keyword evidence="4 7" id="KW-0418">Kinase</keyword>
<dbReference type="Pfam" id="PF00294">
    <property type="entry name" value="PfkB"/>
    <property type="match status" value="1"/>
</dbReference>
<keyword evidence="5" id="KW-0067">ATP-binding</keyword>
<evidence type="ECO:0000313" key="8">
    <source>
        <dbReference type="Proteomes" id="UP000216300"/>
    </source>
</evidence>
<dbReference type="RefSeq" id="WP_094452005.1">
    <property type="nucleotide sequence ID" value="NZ_NMVJ01000001.1"/>
</dbReference>
<dbReference type="OrthoDB" id="9795789at2"/>
<sequence length="308" mass="32015">MLVVGESLVDVIMTPGAAPQQRPGGSPFNVALGMARSGHQVTFATALGQDPQADLIRAALRETPGPPITLQETRVNATARATATIGADGDADYDFAVDWRLNPVQPPAGVELVHVGSFGAVLEPGSRAVRQLLHETRQLPSRPLVSYDPNVRPPLLGDPATAQHRVSRLVAHSDIVKVSEQDLAWLAPGQDPVTALTDWADSATGAGPALLVLTRGSEGAYARTRAGAQAEVAAPQVDVVDTIGAGDAFMVGLLAAVLSGTDPAGRREALDQWDSRDLTAALMSGSERAGASLMGSGAMPYPFRAEQA</sequence>
<dbReference type="Gene3D" id="3.40.1190.20">
    <property type="match status" value="1"/>
</dbReference>
<dbReference type="EMBL" id="NMVJ01000001">
    <property type="protein sequence ID" value="OYN91979.1"/>
    <property type="molecule type" value="Genomic_DNA"/>
</dbReference>
<keyword evidence="2" id="KW-0808">Transferase</keyword>
<evidence type="ECO:0000256" key="3">
    <source>
        <dbReference type="ARBA" id="ARBA00022741"/>
    </source>
</evidence>
<evidence type="ECO:0000256" key="2">
    <source>
        <dbReference type="ARBA" id="ARBA00022679"/>
    </source>
</evidence>
<dbReference type="PROSITE" id="PS00583">
    <property type="entry name" value="PFKB_KINASES_1"/>
    <property type="match status" value="1"/>
</dbReference>
<comment type="similarity">
    <text evidence="1">Belongs to the carbohydrate kinase PfkB family.</text>
</comment>
<evidence type="ECO:0000256" key="5">
    <source>
        <dbReference type="ARBA" id="ARBA00022840"/>
    </source>
</evidence>
<keyword evidence="3" id="KW-0547">Nucleotide-binding</keyword>
<evidence type="ECO:0000256" key="4">
    <source>
        <dbReference type="ARBA" id="ARBA00022777"/>
    </source>
</evidence>
<dbReference type="InterPro" id="IPR002173">
    <property type="entry name" value="Carboh/pur_kinase_PfkB_CS"/>
</dbReference>
<comment type="caution">
    <text evidence="7">The sequence shown here is derived from an EMBL/GenBank/DDBJ whole genome shotgun (WGS) entry which is preliminary data.</text>
</comment>
<dbReference type="PROSITE" id="PS00584">
    <property type="entry name" value="PFKB_KINASES_2"/>
    <property type="match status" value="1"/>
</dbReference>
<proteinExistence type="inferred from homology"/>
<dbReference type="PANTHER" id="PTHR43085">
    <property type="entry name" value="HEXOKINASE FAMILY MEMBER"/>
    <property type="match status" value="1"/>
</dbReference>
<dbReference type="InterPro" id="IPR011611">
    <property type="entry name" value="PfkB_dom"/>
</dbReference>
<protein>
    <submittedName>
        <fullName evidence="7">Carbohydrate kinase</fullName>
    </submittedName>
</protein>
<organism evidence="7 8">
    <name type="scientific">Parenemella sanctibonifatiensis</name>
    <dbReference type="NCBI Taxonomy" id="2016505"/>
    <lineage>
        <taxon>Bacteria</taxon>
        <taxon>Bacillati</taxon>
        <taxon>Actinomycetota</taxon>
        <taxon>Actinomycetes</taxon>
        <taxon>Propionibacteriales</taxon>
        <taxon>Propionibacteriaceae</taxon>
        <taxon>Parenemella</taxon>
    </lineage>
</organism>
<dbReference type="AlphaFoldDB" id="A0A255EKA1"/>